<sequence length="80" mass="9493">MDRPTEYLILAPEIHRDVQSRLTSRRNRDETAYDECHPSLMLLNAQVLAYHCVKREMGRRCIVGLPRRKVTRRSVFPTRL</sequence>
<accession>A0A0P1B275</accession>
<dbReference type="AlphaFoldDB" id="A0A0P1B275"/>
<organism evidence="1 2">
    <name type="scientific">Plasmopara halstedii</name>
    <name type="common">Downy mildew of sunflower</name>
    <dbReference type="NCBI Taxonomy" id="4781"/>
    <lineage>
        <taxon>Eukaryota</taxon>
        <taxon>Sar</taxon>
        <taxon>Stramenopiles</taxon>
        <taxon>Oomycota</taxon>
        <taxon>Peronosporomycetes</taxon>
        <taxon>Peronosporales</taxon>
        <taxon>Peronosporaceae</taxon>
        <taxon>Plasmopara</taxon>
    </lineage>
</organism>
<evidence type="ECO:0000313" key="2">
    <source>
        <dbReference type="Proteomes" id="UP000054928"/>
    </source>
</evidence>
<reference evidence="2" key="1">
    <citation type="submission" date="2014-09" db="EMBL/GenBank/DDBJ databases">
        <authorList>
            <person name="Sharma Rahul"/>
            <person name="Thines Marco"/>
        </authorList>
    </citation>
    <scope>NUCLEOTIDE SEQUENCE [LARGE SCALE GENOMIC DNA]</scope>
</reference>
<name>A0A0P1B275_PLAHL</name>
<keyword evidence="2" id="KW-1185">Reference proteome</keyword>
<protein>
    <submittedName>
        <fullName evidence="1">Uncharacterized protein</fullName>
    </submittedName>
</protein>
<dbReference type="GeneID" id="36400511"/>
<proteinExistence type="predicted"/>
<dbReference type="RefSeq" id="XP_024584342.1">
    <property type="nucleotide sequence ID" value="XM_024718998.1"/>
</dbReference>
<evidence type="ECO:0000313" key="1">
    <source>
        <dbReference type="EMBL" id="CEG47973.1"/>
    </source>
</evidence>
<dbReference type="Proteomes" id="UP000054928">
    <property type="component" value="Unassembled WGS sequence"/>
</dbReference>
<dbReference type="EMBL" id="CCYD01002887">
    <property type="protein sequence ID" value="CEG47973.1"/>
    <property type="molecule type" value="Genomic_DNA"/>
</dbReference>